<dbReference type="Proteomes" id="UP000694549">
    <property type="component" value="Unplaced"/>
</dbReference>
<dbReference type="PROSITE" id="PS51016">
    <property type="entry name" value="MYTH4"/>
    <property type="match status" value="1"/>
</dbReference>
<name>A0A8B9V9X7_9AVES</name>
<dbReference type="InterPro" id="IPR000857">
    <property type="entry name" value="MyTH4_dom"/>
</dbReference>
<dbReference type="InterPro" id="IPR019749">
    <property type="entry name" value="Band_41_domain"/>
</dbReference>
<feature type="domain" description="PH" evidence="3">
    <location>
        <begin position="91"/>
        <end position="196"/>
    </location>
</feature>
<dbReference type="SMART" id="SM00139">
    <property type="entry name" value="MyTH4"/>
    <property type="match status" value="1"/>
</dbReference>
<keyword evidence="2" id="KW-0732">Signal</keyword>
<dbReference type="AlphaFoldDB" id="A0A8B9V9X7"/>
<dbReference type="InterPro" id="IPR011993">
    <property type="entry name" value="PH-like_dom_sf"/>
</dbReference>
<feature type="compositionally biased region" description="Low complexity" evidence="1">
    <location>
        <begin position="808"/>
        <end position="837"/>
    </location>
</feature>
<sequence>MPFPGGLWWLLCCRQGFTLLRRDYGDADREADGEAEEEASFELRAQGDQVGATGTGTGTGPCDVPRSLLVSEEMRSLIVEKGPGPVEEDPDALVKGWLQREVRGGVKTPWIRPRKYWFVLTPDSLDYYSSNEKGAKRLGSLVLTSLCSVLWPDKQTYKETGYWSVTVFGRKHCYRLYSEHLNEAVRWVCAVQKVIDSKAPVQTPTQLLMRDVEEHCGSPEVLEQIYRCNPILRYTSSPLYAPLLPFPYAPGPRSYTTLRDEAVKLFNSLQQLESQRDPVPLIQGILQTCLDLPPLVDEIYCQLVKQTTEPPAPGGPGDLHYWQLLTCMSCTFLPSPPVLRFLRFHLDRTESRFPASEMAKYACFIREALGKTRGRECVPSLEEILVLMRRQEMVCTVHCPGAAACSVAISSHTTAEEVARELVSRLGLSQSPNLFALYEQSRLREQPVGSSTLLADVLTRFENLAGEEREQDAPCRLCFKHYGFLDTDNVPRDSLEFALLFEQAHEMVLRGYVPTSEETLQTLAALRLQSLNSDFSTHAPFPRLEELFPPHVLHARLPAPRPDPPPPKCRGARLRAGLLAGGLWGHSLAKQRAERDQRLRGRLREEGASTMAAIVEKWKLLQGMGRPEAMAAYVALVREWPGFGSTLFDGVALTPLSTQSPVGAGPQRLWLGIGAKAVSLYKPGEPEPLDSFCYGRISSFGASDSSTFRLSVEDRDLLFETSQVRGIPPSVPPCCRLSVRPSVVPLGGTVRNVPLGRSPLRPPVSPPPHRWTRSPSSSPRTSPPRLPAGHPRSWPPAPPSIRTPLRCPGGSAPWPGPGSAHRPPAPSAASLAATEDAPGGRRGEGERWGPRRPPVPRALPAPPLPFWLFP</sequence>
<dbReference type="GO" id="GO:0005856">
    <property type="term" value="C:cytoskeleton"/>
    <property type="evidence" value="ECO:0007669"/>
    <property type="project" value="InterPro"/>
</dbReference>
<dbReference type="InterPro" id="IPR035963">
    <property type="entry name" value="FERM_2"/>
</dbReference>
<keyword evidence="7" id="KW-1185">Reference proteome</keyword>
<dbReference type="CDD" id="cd14473">
    <property type="entry name" value="FERM_B-lobe"/>
    <property type="match status" value="1"/>
</dbReference>
<evidence type="ECO:0000259" key="3">
    <source>
        <dbReference type="PROSITE" id="PS50003"/>
    </source>
</evidence>
<dbReference type="InterPro" id="IPR014352">
    <property type="entry name" value="FERM/acyl-CoA-bd_prot_sf"/>
</dbReference>
<dbReference type="CDD" id="cd17207">
    <property type="entry name" value="FERM_F1_PLEKHH3"/>
    <property type="match status" value="1"/>
</dbReference>
<evidence type="ECO:0000259" key="4">
    <source>
        <dbReference type="PROSITE" id="PS50057"/>
    </source>
</evidence>
<dbReference type="Gene3D" id="2.30.29.30">
    <property type="entry name" value="Pleckstrin-homology domain (PH domain)/Phosphotyrosine-binding domain (PTB)"/>
    <property type="match status" value="2"/>
</dbReference>
<dbReference type="SMART" id="SM00295">
    <property type="entry name" value="B41"/>
    <property type="match status" value="1"/>
</dbReference>
<accession>A0A8B9V9X7</accession>
<dbReference type="InterPro" id="IPR051724">
    <property type="entry name" value="Actin_motor_Myosin"/>
</dbReference>
<evidence type="ECO:0000256" key="1">
    <source>
        <dbReference type="SAM" id="MobiDB-lite"/>
    </source>
</evidence>
<feature type="region of interest" description="Disordered" evidence="1">
    <location>
        <begin position="30"/>
        <end position="62"/>
    </location>
</feature>
<feature type="domain" description="MyTH4" evidence="5">
    <location>
        <begin position="234"/>
        <end position="388"/>
    </location>
</feature>
<dbReference type="InterPro" id="IPR001849">
    <property type="entry name" value="PH_domain"/>
</dbReference>
<reference evidence="6" key="2">
    <citation type="submission" date="2025-09" db="UniProtKB">
        <authorList>
            <consortium name="Ensembl"/>
        </authorList>
    </citation>
    <scope>IDENTIFICATION</scope>
</reference>
<reference evidence="6" key="1">
    <citation type="submission" date="2025-08" db="UniProtKB">
        <authorList>
            <consortium name="Ensembl"/>
        </authorList>
    </citation>
    <scope>IDENTIFICATION</scope>
</reference>
<dbReference type="Pfam" id="PF00169">
    <property type="entry name" value="PH"/>
    <property type="match status" value="1"/>
</dbReference>
<dbReference type="Pfam" id="PF21989">
    <property type="entry name" value="RA_2"/>
    <property type="match status" value="1"/>
</dbReference>
<dbReference type="SMART" id="SM00233">
    <property type="entry name" value="PH"/>
    <property type="match status" value="1"/>
</dbReference>
<dbReference type="Ensembl" id="ENSAZOT00000020724.1">
    <property type="protein sequence ID" value="ENSAZOP00000019291.1"/>
    <property type="gene ID" value="ENSAZOG00000012540.1"/>
</dbReference>
<feature type="chain" id="PRO_5034072563" evidence="2">
    <location>
        <begin position="19"/>
        <end position="870"/>
    </location>
</feature>
<evidence type="ECO:0000313" key="7">
    <source>
        <dbReference type="Proteomes" id="UP000694549"/>
    </source>
</evidence>
<evidence type="ECO:0000313" key="6">
    <source>
        <dbReference type="Ensembl" id="ENSAZOP00000019291.1"/>
    </source>
</evidence>
<evidence type="ECO:0000259" key="5">
    <source>
        <dbReference type="PROSITE" id="PS51016"/>
    </source>
</evidence>
<dbReference type="FunFam" id="1.25.40.530:FF:000001">
    <property type="entry name" value="Pleckstrin homology domain-containing family H member 2"/>
    <property type="match status" value="1"/>
</dbReference>
<dbReference type="InterPro" id="IPR000299">
    <property type="entry name" value="FERM_domain"/>
</dbReference>
<dbReference type="Gene3D" id="1.25.40.530">
    <property type="entry name" value="MyTH4 domain"/>
    <property type="match status" value="1"/>
</dbReference>
<dbReference type="PROSITE" id="PS50057">
    <property type="entry name" value="FERM_3"/>
    <property type="match status" value="1"/>
</dbReference>
<dbReference type="SUPFAM" id="SSF47031">
    <property type="entry name" value="Second domain of FERM"/>
    <property type="match status" value="1"/>
</dbReference>
<feature type="domain" description="FERM" evidence="4">
    <location>
        <begin position="393"/>
        <end position="746"/>
    </location>
</feature>
<evidence type="ECO:0000256" key="2">
    <source>
        <dbReference type="SAM" id="SignalP"/>
    </source>
</evidence>
<dbReference type="Gene3D" id="1.20.80.10">
    <property type="match status" value="1"/>
</dbReference>
<feature type="signal peptide" evidence="2">
    <location>
        <begin position="1"/>
        <end position="18"/>
    </location>
</feature>
<dbReference type="Pfam" id="PF00373">
    <property type="entry name" value="FERM_M"/>
    <property type="match status" value="1"/>
</dbReference>
<feature type="compositionally biased region" description="Pro residues" evidence="1">
    <location>
        <begin position="760"/>
        <end position="769"/>
    </location>
</feature>
<dbReference type="Gene3D" id="3.10.20.90">
    <property type="entry name" value="Phosphatidylinositol 3-kinase Catalytic Subunit, Chain A, domain 1"/>
    <property type="match status" value="1"/>
</dbReference>
<protein>
    <submittedName>
        <fullName evidence="6">Pleckstrin homology, MyTH4 and FERM domain containing H3</fullName>
    </submittedName>
</protein>
<dbReference type="Pfam" id="PF00784">
    <property type="entry name" value="MyTH4"/>
    <property type="match status" value="1"/>
</dbReference>
<dbReference type="SUPFAM" id="SSF50729">
    <property type="entry name" value="PH domain-like"/>
    <property type="match status" value="1"/>
</dbReference>
<feature type="compositionally biased region" description="Basic and acidic residues" evidence="1">
    <location>
        <begin position="838"/>
        <end position="849"/>
    </location>
</feature>
<dbReference type="PANTHER" id="PTHR46049">
    <property type="entry name" value="AGAP003327-PA"/>
    <property type="match status" value="1"/>
</dbReference>
<dbReference type="InterPro" id="IPR019748">
    <property type="entry name" value="FERM_central"/>
</dbReference>
<dbReference type="PANTHER" id="PTHR46049:SF5">
    <property type="entry name" value="PLECKSTRIN HOMOLOGY DOMAIN-CONTAINING FAMILY H MEMBER 3"/>
    <property type="match status" value="1"/>
</dbReference>
<dbReference type="PROSITE" id="PS50003">
    <property type="entry name" value="PH_DOMAIN"/>
    <property type="match status" value="1"/>
</dbReference>
<dbReference type="InterPro" id="IPR038185">
    <property type="entry name" value="MyTH4_dom_sf"/>
</dbReference>
<feature type="compositionally biased region" description="Pro residues" evidence="1">
    <location>
        <begin position="851"/>
        <end position="863"/>
    </location>
</feature>
<feature type="region of interest" description="Disordered" evidence="1">
    <location>
        <begin position="746"/>
        <end position="863"/>
    </location>
</feature>
<organism evidence="6 7">
    <name type="scientific">Anas zonorhyncha</name>
    <name type="common">Eastern spot-billed duck</name>
    <dbReference type="NCBI Taxonomy" id="75864"/>
    <lineage>
        <taxon>Eukaryota</taxon>
        <taxon>Metazoa</taxon>
        <taxon>Chordata</taxon>
        <taxon>Craniata</taxon>
        <taxon>Vertebrata</taxon>
        <taxon>Euteleostomi</taxon>
        <taxon>Archelosauria</taxon>
        <taxon>Archosauria</taxon>
        <taxon>Dinosauria</taxon>
        <taxon>Saurischia</taxon>
        <taxon>Theropoda</taxon>
        <taxon>Coelurosauria</taxon>
        <taxon>Aves</taxon>
        <taxon>Neognathae</taxon>
        <taxon>Galloanserae</taxon>
        <taxon>Anseriformes</taxon>
        <taxon>Anatidae</taxon>
        <taxon>Anatinae</taxon>
        <taxon>Anas</taxon>
    </lineage>
</organism>
<proteinExistence type="predicted"/>